<dbReference type="AlphaFoldDB" id="A0A2P5BJN3"/>
<comment type="caution">
    <text evidence="1">The sequence shown here is derived from an EMBL/GenBank/DDBJ whole genome shotgun (WGS) entry which is preliminary data.</text>
</comment>
<evidence type="ECO:0000313" key="1">
    <source>
        <dbReference type="EMBL" id="PON49005.1"/>
    </source>
</evidence>
<evidence type="ECO:0000313" key="2">
    <source>
        <dbReference type="Proteomes" id="UP000237105"/>
    </source>
</evidence>
<name>A0A2P5BJN3_PARAD</name>
<proteinExistence type="predicted"/>
<organism evidence="1 2">
    <name type="scientific">Parasponia andersonii</name>
    <name type="common">Sponia andersonii</name>
    <dbReference type="NCBI Taxonomy" id="3476"/>
    <lineage>
        <taxon>Eukaryota</taxon>
        <taxon>Viridiplantae</taxon>
        <taxon>Streptophyta</taxon>
        <taxon>Embryophyta</taxon>
        <taxon>Tracheophyta</taxon>
        <taxon>Spermatophyta</taxon>
        <taxon>Magnoliopsida</taxon>
        <taxon>eudicotyledons</taxon>
        <taxon>Gunneridae</taxon>
        <taxon>Pentapetalae</taxon>
        <taxon>rosids</taxon>
        <taxon>fabids</taxon>
        <taxon>Rosales</taxon>
        <taxon>Cannabaceae</taxon>
        <taxon>Parasponia</taxon>
    </lineage>
</organism>
<reference evidence="2" key="1">
    <citation type="submission" date="2016-06" db="EMBL/GenBank/DDBJ databases">
        <title>Parallel loss of symbiosis genes in relatives of nitrogen-fixing non-legume Parasponia.</title>
        <authorList>
            <person name="Van Velzen R."/>
            <person name="Holmer R."/>
            <person name="Bu F."/>
            <person name="Rutten L."/>
            <person name="Van Zeijl A."/>
            <person name="Liu W."/>
            <person name="Santuari L."/>
            <person name="Cao Q."/>
            <person name="Sharma T."/>
            <person name="Shen D."/>
            <person name="Roswanjaya Y."/>
            <person name="Wardhani T."/>
            <person name="Kalhor M.S."/>
            <person name="Jansen J."/>
            <person name="Van den Hoogen J."/>
            <person name="Gungor B."/>
            <person name="Hartog M."/>
            <person name="Hontelez J."/>
            <person name="Verver J."/>
            <person name="Yang W.-C."/>
            <person name="Schijlen E."/>
            <person name="Repin R."/>
            <person name="Schilthuizen M."/>
            <person name="Schranz E."/>
            <person name="Heidstra R."/>
            <person name="Miyata K."/>
            <person name="Fedorova E."/>
            <person name="Kohlen W."/>
            <person name="Bisseling T."/>
            <person name="Smit S."/>
            <person name="Geurts R."/>
        </authorList>
    </citation>
    <scope>NUCLEOTIDE SEQUENCE [LARGE SCALE GENOMIC DNA]</scope>
    <source>
        <strain evidence="2">cv. WU1-14</strain>
    </source>
</reference>
<dbReference type="EMBL" id="JXTB01000268">
    <property type="protein sequence ID" value="PON49005.1"/>
    <property type="molecule type" value="Genomic_DNA"/>
</dbReference>
<gene>
    <name evidence="1" type="ORF">PanWU01x14_232710</name>
</gene>
<keyword evidence="2" id="KW-1185">Reference proteome</keyword>
<accession>A0A2P5BJN3</accession>
<dbReference type="Proteomes" id="UP000237105">
    <property type="component" value="Unassembled WGS sequence"/>
</dbReference>
<protein>
    <submittedName>
        <fullName evidence="1">Uncharacterized protein</fullName>
    </submittedName>
</protein>
<sequence length="70" mass="7965">MINPTSCVYSCGTIYSSKGNGLEMYVYRCLCRRRPRHFFSVFMLGIHLDSNSHQPASQPVQIVPIYLPPS</sequence>